<dbReference type="AlphaFoldDB" id="A0A239BJN6"/>
<reference evidence="2 3" key="1">
    <citation type="submission" date="2017-06" db="EMBL/GenBank/DDBJ databases">
        <authorList>
            <person name="Kim H.J."/>
            <person name="Triplett B.A."/>
        </authorList>
    </citation>
    <scope>NUCLEOTIDE SEQUENCE [LARGE SCALE GENOMIC DNA]</scope>
    <source>
        <strain evidence="2 3">CGMCC 4.2132</strain>
    </source>
</reference>
<dbReference type="InterPro" id="IPR050248">
    <property type="entry name" value="Polysacc_deacetylase_ArnD"/>
</dbReference>
<dbReference type="Pfam" id="PF01522">
    <property type="entry name" value="Polysacc_deac_1"/>
    <property type="match status" value="1"/>
</dbReference>
<keyword evidence="3" id="KW-1185">Reference proteome</keyword>
<dbReference type="PROSITE" id="PS51677">
    <property type="entry name" value="NODB"/>
    <property type="match status" value="1"/>
</dbReference>
<dbReference type="InterPro" id="IPR002509">
    <property type="entry name" value="NODB_dom"/>
</dbReference>
<dbReference type="GO" id="GO:0005975">
    <property type="term" value="P:carbohydrate metabolic process"/>
    <property type="evidence" value="ECO:0007669"/>
    <property type="project" value="InterPro"/>
</dbReference>
<accession>A0A239BJN6</accession>
<sequence length="249" mass="26575">MNRTALALAGLAVLHVGPAATWLPAVRRLLPGLAGVGTADHVALTFDDGPDPQSTPRFLDELERLGCRGTFFVLGEMLERHPELGLRIVARGHEIAVHGWGHDNALITRPGRMAAEMSRAAELVTAVTGVGPTWYRPPYGVLSAEILIAARGLGLRPVLWTAWGRDWTRSASPASVLDTMTPGLRGGATLLLHDSDCTSAPGSWRSGLGALPELVDRCRSAGLRIGPLRDHGVLPCRPAPREVYETTAV</sequence>
<name>A0A239BJN6_9ACTN</name>
<dbReference type="GO" id="GO:0016810">
    <property type="term" value="F:hydrolase activity, acting on carbon-nitrogen (but not peptide) bonds"/>
    <property type="evidence" value="ECO:0007669"/>
    <property type="project" value="InterPro"/>
</dbReference>
<evidence type="ECO:0000313" key="3">
    <source>
        <dbReference type="Proteomes" id="UP000198282"/>
    </source>
</evidence>
<dbReference type="InterPro" id="IPR011330">
    <property type="entry name" value="Glyco_hydro/deAcase_b/a-brl"/>
</dbReference>
<proteinExistence type="predicted"/>
<evidence type="ECO:0000313" key="2">
    <source>
        <dbReference type="EMBL" id="SNS08200.1"/>
    </source>
</evidence>
<feature type="domain" description="NodB homology" evidence="1">
    <location>
        <begin position="40"/>
        <end position="226"/>
    </location>
</feature>
<dbReference type="Proteomes" id="UP000198282">
    <property type="component" value="Unassembled WGS sequence"/>
</dbReference>
<dbReference type="OrthoDB" id="3521160at2"/>
<dbReference type="CDD" id="cd10959">
    <property type="entry name" value="CE4_NodB_like_3"/>
    <property type="match status" value="1"/>
</dbReference>
<gene>
    <name evidence="2" type="ORF">SAMN05216276_1003277</name>
</gene>
<dbReference type="EMBL" id="FZOD01000003">
    <property type="protein sequence ID" value="SNS08200.1"/>
    <property type="molecule type" value="Genomic_DNA"/>
</dbReference>
<dbReference type="PANTHER" id="PTHR10587:SF137">
    <property type="entry name" value="4-DEOXY-4-FORMAMIDO-L-ARABINOSE-PHOSPHOUNDECAPRENOL DEFORMYLASE ARND-RELATED"/>
    <property type="match status" value="1"/>
</dbReference>
<dbReference type="SUPFAM" id="SSF88713">
    <property type="entry name" value="Glycoside hydrolase/deacetylase"/>
    <property type="match status" value="1"/>
</dbReference>
<dbReference type="RefSeq" id="WP_089205962.1">
    <property type="nucleotide sequence ID" value="NZ_FZOD01000003.1"/>
</dbReference>
<organism evidence="2 3">
    <name type="scientific">Streptosporangium subroseum</name>
    <dbReference type="NCBI Taxonomy" id="106412"/>
    <lineage>
        <taxon>Bacteria</taxon>
        <taxon>Bacillati</taxon>
        <taxon>Actinomycetota</taxon>
        <taxon>Actinomycetes</taxon>
        <taxon>Streptosporangiales</taxon>
        <taxon>Streptosporangiaceae</taxon>
        <taxon>Streptosporangium</taxon>
    </lineage>
</organism>
<dbReference type="Gene3D" id="3.20.20.370">
    <property type="entry name" value="Glycoside hydrolase/deacetylase"/>
    <property type="match status" value="1"/>
</dbReference>
<protein>
    <submittedName>
        <fullName evidence="2">Peptidoglycan/xylan/chitin deacetylase, PgdA/CDA1 family</fullName>
    </submittedName>
</protein>
<evidence type="ECO:0000259" key="1">
    <source>
        <dbReference type="PROSITE" id="PS51677"/>
    </source>
</evidence>
<dbReference type="PANTHER" id="PTHR10587">
    <property type="entry name" value="GLYCOSYL TRANSFERASE-RELATED"/>
    <property type="match status" value="1"/>
</dbReference>